<reference evidence="9 10" key="1">
    <citation type="journal article" date="2018" name="Int. J. Syst. Evol. Microbiol.">
        <title>Methylomusa anaerophila gen. nov., sp. nov., an anaerobic methanol-utilizing bacterium isolated from a microbial fuel cell.</title>
        <authorList>
            <person name="Amano N."/>
            <person name="Yamamuro A."/>
            <person name="Miyahara M."/>
            <person name="Kouzuma A."/>
            <person name="Abe T."/>
            <person name="Watanabe K."/>
        </authorList>
    </citation>
    <scope>NUCLEOTIDE SEQUENCE [LARGE SCALE GENOMIC DNA]</scope>
    <source>
        <strain evidence="9 10">MMFC1</strain>
    </source>
</reference>
<feature type="binding site" evidence="7">
    <location>
        <begin position="32"/>
        <end position="39"/>
    </location>
    <ligand>
        <name>ATP</name>
        <dbReference type="ChEBI" id="CHEBI:30616"/>
    </ligand>
</feature>
<comment type="domain">
    <text evidence="7">Contains large globular domains required for ATP hydrolysis at each terminus and a third globular domain forming a flexible hinge near the middle of the molecule. These domains are separated by coiled-coil structures.</text>
</comment>
<dbReference type="GO" id="GO:0005524">
    <property type="term" value="F:ATP binding"/>
    <property type="evidence" value="ECO:0007669"/>
    <property type="project" value="UniProtKB-UniRule"/>
</dbReference>
<dbReference type="FunFam" id="3.40.50.300:FF:000901">
    <property type="entry name" value="Chromosome partition protein Smc"/>
    <property type="match status" value="1"/>
</dbReference>
<dbReference type="AlphaFoldDB" id="A0A348AQ75"/>
<dbReference type="InterPro" id="IPR036277">
    <property type="entry name" value="SMC_hinge_sf"/>
</dbReference>
<feature type="domain" description="SMC hinge" evidence="8">
    <location>
        <begin position="522"/>
        <end position="640"/>
    </location>
</feature>
<dbReference type="EMBL" id="AP018449">
    <property type="protein sequence ID" value="BBB93223.1"/>
    <property type="molecule type" value="Genomic_DNA"/>
</dbReference>
<comment type="function">
    <text evidence="7">Required for chromosome condensation and partitioning.</text>
</comment>
<dbReference type="InterPro" id="IPR027417">
    <property type="entry name" value="P-loop_NTPase"/>
</dbReference>
<dbReference type="GO" id="GO:0003677">
    <property type="term" value="F:DNA binding"/>
    <property type="evidence" value="ECO:0007669"/>
    <property type="project" value="UniProtKB-UniRule"/>
</dbReference>
<feature type="coiled-coil region" evidence="7">
    <location>
        <begin position="402"/>
        <end position="429"/>
    </location>
</feature>
<keyword evidence="10" id="KW-1185">Reference proteome</keyword>
<dbReference type="Gene3D" id="3.30.70.1620">
    <property type="match status" value="1"/>
</dbReference>
<comment type="similarity">
    <text evidence="7">Belongs to the SMC family.</text>
</comment>
<dbReference type="CDD" id="cd03278">
    <property type="entry name" value="ABC_SMC_barmotin"/>
    <property type="match status" value="1"/>
</dbReference>
<keyword evidence="2 7" id="KW-0963">Cytoplasm</keyword>
<dbReference type="GO" id="GO:0007062">
    <property type="term" value="P:sister chromatid cohesion"/>
    <property type="evidence" value="ECO:0007669"/>
    <property type="project" value="InterPro"/>
</dbReference>
<dbReference type="NCBIfam" id="TIGR02168">
    <property type="entry name" value="SMC_prok_B"/>
    <property type="match status" value="1"/>
</dbReference>
<dbReference type="InterPro" id="IPR003395">
    <property type="entry name" value="RecF/RecN/SMC_N"/>
</dbReference>
<sequence length="1185" mass="134086">MLLRRLEAYGFKSFAEKTQLEFGRGVTAIVGPNGSGKSNISDAIRWALGEQSIRSLRGAKMEDVIFAGSIKRRAAGVAEVSLVFDNQDGQLPLDYNEVIITRRVFRSGDSEYYINKTGCRLKDIHDLLLDTGIGRDSMTVISQNKIDEILSSKPEERRLLFEEAAGISKYKLRKREALRKLEVTEQNLIRIKDIISELESQLGPLSESAARTDQFNAYNTELKACQVTILLNRLVKAEKMVISAELEQTTLKDQDIDFTTKLSVCEADKERIMAELSSREEELTVVSQTINQTDTELERVAGKNAVLTERIEQGIRAEERILEEMNRVSVQVTENKQSFETLGFLLNEKLTSLSEVNSKLSVIDSEYDNLCSTIRTIEAEIKNGNEETFQHLQQLVDERNTLRSSEKDLFNLKTRQANLEKEYNDYSQQSTENEKLLDDLAAQLSILKEKQIDINKNTQRIIEEKQRLELSLYQLNEQGQQTIKKNNEASSRLDVLKSMQDEYEGFSRAIKSVLQNKAGWRAGVCGAVAELLTVPKQYVMAIETALGGALQNIVTEDEQIAKQAIQFLKKHNLGRATFLPLNTIRVSKPKNSEVVAAKIEGAVGLASDFVTADMRFRPIVEFLLGRTVVATDVDAALKIAKQSSFSVRVVTLEGELINPGGSMSGGSNGRRDAGYLARSSEIETLKKTIAALDEEVDSFQQKKNNLHQKIAKIDEEVSLLANLRQETELKIAEHAIHKEKAQSEIKRITLALDTVQAELQAYKSEKEYYEAKIVESKNNILACENRDLEQKSLLASLHQQLTDLKNNQENFHTELTELKIQASSINQEIASLRSQCQQNEHARILAARQMEHIEADKKNITVEITNARREILDLEQVRESLLKRKEQAEQEKTKGYAQKLELLSVMQKLDKEIRDLRRKANEVQARVHEAELIMTKYQFEVQHCREQLTEVYAVAVEEAQRMRRDESIELLLAMVAEFEQKIADLGPVNPAAVEEYSRLQERYDFLNHQSHDLITAREYLASLIKDMDNTMSKQFTDSFITINQHFGEVFCRLFGGGLAKIQLLEPENILESGIDIIVQPPGKKLQNLTLLSGGERALTVIALLFAFLTYRPAPFCVVDEIDAALDEANVQRFSEFLRDYAQHTQFIVVTHRKGTMEAADVLHGITMEESGISRLVSIKLMDKTG</sequence>
<keyword evidence="4 7" id="KW-0067">ATP-binding</keyword>
<feature type="coiled-coil region" evidence="7">
    <location>
        <begin position="167"/>
        <end position="201"/>
    </location>
</feature>
<evidence type="ECO:0000256" key="7">
    <source>
        <dbReference type="HAMAP-Rule" id="MF_01894"/>
    </source>
</evidence>
<evidence type="ECO:0000256" key="6">
    <source>
        <dbReference type="ARBA" id="ARBA00023125"/>
    </source>
</evidence>
<proteinExistence type="inferred from homology"/>
<dbReference type="GO" id="GO:0016887">
    <property type="term" value="F:ATP hydrolysis activity"/>
    <property type="evidence" value="ECO:0007669"/>
    <property type="project" value="InterPro"/>
</dbReference>
<comment type="subunit">
    <text evidence="7">Homodimer.</text>
</comment>
<accession>A0A348AQ75</accession>
<evidence type="ECO:0000256" key="3">
    <source>
        <dbReference type="ARBA" id="ARBA00022741"/>
    </source>
</evidence>
<dbReference type="SUPFAM" id="SSF52540">
    <property type="entry name" value="P-loop containing nucleoside triphosphate hydrolases"/>
    <property type="match status" value="1"/>
</dbReference>
<evidence type="ECO:0000256" key="2">
    <source>
        <dbReference type="ARBA" id="ARBA00022490"/>
    </source>
</evidence>
<name>A0A348AQ75_9FIRM</name>
<dbReference type="Pfam" id="PF06470">
    <property type="entry name" value="SMC_hinge"/>
    <property type="match status" value="1"/>
</dbReference>
<dbReference type="RefSeq" id="WP_126310079.1">
    <property type="nucleotide sequence ID" value="NZ_AP018449.1"/>
</dbReference>
<keyword evidence="6 7" id="KW-0238">DNA-binding</keyword>
<dbReference type="InterPro" id="IPR010935">
    <property type="entry name" value="SMC_hinge"/>
</dbReference>
<keyword evidence="3 7" id="KW-0547">Nucleotide-binding</keyword>
<dbReference type="GO" id="GO:0005694">
    <property type="term" value="C:chromosome"/>
    <property type="evidence" value="ECO:0007669"/>
    <property type="project" value="InterPro"/>
</dbReference>
<dbReference type="Proteomes" id="UP000276437">
    <property type="component" value="Chromosome"/>
</dbReference>
<dbReference type="Gene3D" id="3.40.50.300">
    <property type="entry name" value="P-loop containing nucleotide triphosphate hydrolases"/>
    <property type="match status" value="2"/>
</dbReference>
<evidence type="ECO:0000256" key="4">
    <source>
        <dbReference type="ARBA" id="ARBA00022840"/>
    </source>
</evidence>
<dbReference type="HAMAP" id="MF_01894">
    <property type="entry name" value="Smc_prok"/>
    <property type="match status" value="1"/>
</dbReference>
<dbReference type="GO" id="GO:0030261">
    <property type="term" value="P:chromosome condensation"/>
    <property type="evidence" value="ECO:0007669"/>
    <property type="project" value="InterPro"/>
</dbReference>
<dbReference type="PANTHER" id="PTHR43977">
    <property type="entry name" value="STRUCTURAL MAINTENANCE OF CHROMOSOMES PROTEIN 3"/>
    <property type="match status" value="1"/>
</dbReference>
<dbReference type="FunFam" id="3.40.50.300:FF:000984">
    <property type="entry name" value="Chromosome partition protein Smc"/>
    <property type="match status" value="1"/>
</dbReference>
<organism evidence="9 10">
    <name type="scientific">Methylomusa anaerophila</name>
    <dbReference type="NCBI Taxonomy" id="1930071"/>
    <lineage>
        <taxon>Bacteria</taxon>
        <taxon>Bacillati</taxon>
        <taxon>Bacillota</taxon>
        <taxon>Negativicutes</taxon>
        <taxon>Selenomonadales</taxon>
        <taxon>Sporomusaceae</taxon>
        <taxon>Methylomusa</taxon>
    </lineage>
</organism>
<evidence type="ECO:0000313" key="9">
    <source>
        <dbReference type="EMBL" id="BBB93223.1"/>
    </source>
</evidence>
<feature type="coiled-coil region" evidence="7">
    <location>
        <begin position="682"/>
        <end position="965"/>
    </location>
</feature>
<comment type="subcellular location">
    <subcellularLocation>
        <location evidence="1 7">Cytoplasm</location>
    </subcellularLocation>
</comment>
<dbReference type="PIRSF" id="PIRSF005719">
    <property type="entry name" value="SMC"/>
    <property type="match status" value="1"/>
</dbReference>
<keyword evidence="5 7" id="KW-0175">Coiled coil</keyword>
<dbReference type="Pfam" id="PF02463">
    <property type="entry name" value="SMC_N"/>
    <property type="match status" value="1"/>
</dbReference>
<gene>
    <name evidence="9" type="primary">smc_5</name>
    <name evidence="7" type="synonym">smc</name>
    <name evidence="9" type="ORF">MAMMFC1_03932</name>
</gene>
<dbReference type="KEGG" id="mana:MAMMFC1_03932"/>
<protein>
    <recommendedName>
        <fullName evidence="7">Chromosome partition protein Smc</fullName>
    </recommendedName>
</protein>
<dbReference type="SMART" id="SM00968">
    <property type="entry name" value="SMC_hinge"/>
    <property type="match status" value="1"/>
</dbReference>
<evidence type="ECO:0000256" key="5">
    <source>
        <dbReference type="ARBA" id="ARBA00023054"/>
    </source>
</evidence>
<evidence type="ECO:0000313" key="10">
    <source>
        <dbReference type="Proteomes" id="UP000276437"/>
    </source>
</evidence>
<dbReference type="GO" id="GO:0005737">
    <property type="term" value="C:cytoplasm"/>
    <property type="evidence" value="ECO:0007669"/>
    <property type="project" value="UniProtKB-SubCell"/>
</dbReference>
<dbReference type="InterPro" id="IPR011890">
    <property type="entry name" value="SMC_prok"/>
</dbReference>
<evidence type="ECO:0000256" key="1">
    <source>
        <dbReference type="ARBA" id="ARBA00004496"/>
    </source>
</evidence>
<dbReference type="OrthoDB" id="9808768at2"/>
<dbReference type="GO" id="GO:0007059">
    <property type="term" value="P:chromosome segregation"/>
    <property type="evidence" value="ECO:0007669"/>
    <property type="project" value="UniProtKB-UniRule"/>
</dbReference>
<evidence type="ECO:0000259" key="8">
    <source>
        <dbReference type="SMART" id="SM00968"/>
    </source>
</evidence>
<dbReference type="Gene3D" id="1.20.1060.20">
    <property type="match status" value="1"/>
</dbReference>
<dbReference type="SUPFAM" id="SSF75553">
    <property type="entry name" value="Smc hinge domain"/>
    <property type="match status" value="1"/>
</dbReference>
<dbReference type="InterPro" id="IPR024704">
    <property type="entry name" value="SMC"/>
</dbReference>
<dbReference type="GO" id="GO:0006260">
    <property type="term" value="P:DNA replication"/>
    <property type="evidence" value="ECO:0007669"/>
    <property type="project" value="UniProtKB-UniRule"/>
</dbReference>